<organism evidence="2">
    <name type="scientific">Spirodela intermedia</name>
    <name type="common">Intermediate duckweed</name>
    <dbReference type="NCBI Taxonomy" id="51605"/>
    <lineage>
        <taxon>Eukaryota</taxon>
        <taxon>Viridiplantae</taxon>
        <taxon>Streptophyta</taxon>
        <taxon>Embryophyta</taxon>
        <taxon>Tracheophyta</taxon>
        <taxon>Spermatophyta</taxon>
        <taxon>Magnoliopsida</taxon>
        <taxon>Liliopsida</taxon>
        <taxon>Araceae</taxon>
        <taxon>Lemnoideae</taxon>
        <taxon>Spirodela</taxon>
    </lineage>
</organism>
<keyword evidence="1" id="KW-1133">Transmembrane helix</keyword>
<protein>
    <submittedName>
        <fullName evidence="2">Uncharacterized protein</fullName>
    </submittedName>
</protein>
<keyword evidence="3" id="KW-1185">Reference proteome</keyword>
<evidence type="ECO:0000313" key="2">
    <source>
        <dbReference type="EMBL" id="CAA2621194.1"/>
    </source>
</evidence>
<evidence type="ECO:0000313" key="3">
    <source>
        <dbReference type="Proteomes" id="UP001189122"/>
    </source>
</evidence>
<keyword evidence="1" id="KW-0812">Transmembrane</keyword>
<dbReference type="EMBL" id="LR743593">
    <property type="protein sequence ID" value="CAA2621194.1"/>
    <property type="molecule type" value="Genomic_DNA"/>
</dbReference>
<feature type="transmembrane region" description="Helical" evidence="1">
    <location>
        <begin position="83"/>
        <end position="106"/>
    </location>
</feature>
<feature type="transmembrane region" description="Helical" evidence="1">
    <location>
        <begin position="50"/>
        <end position="71"/>
    </location>
</feature>
<evidence type="ECO:0000256" key="1">
    <source>
        <dbReference type="SAM" id="Phobius"/>
    </source>
</evidence>
<feature type="transmembrane region" description="Helical" evidence="1">
    <location>
        <begin position="126"/>
        <end position="146"/>
    </location>
</feature>
<dbReference type="AlphaFoldDB" id="A0A7I8ITM7"/>
<accession>A0A7I8ITM7</accession>
<sequence length="187" mass="19094">MKGDLAGGVNTPVGAGSGYPPGIPTPGGDVAIPIDTGVVLSPATAAEEVAYMRIITSAGAAGTVLTGGAVVLLVNSPTEDLDVPFICITLCLVFEYITFLLGVGLLCLHISDIPMNPPVEIKARKVMYIGLWFLVGSVVSLGSTSLPLPHLGIVWLAVLSALGLIAILLSPGRKKDDSKVPDAGLPL</sequence>
<gene>
    <name evidence="2" type="ORF">SI7747_06007308</name>
</gene>
<proteinExistence type="predicted"/>
<name>A0A7I8ITM7_SPIIN</name>
<feature type="transmembrane region" description="Helical" evidence="1">
    <location>
        <begin position="152"/>
        <end position="169"/>
    </location>
</feature>
<keyword evidence="1" id="KW-0472">Membrane</keyword>
<dbReference type="Proteomes" id="UP001189122">
    <property type="component" value="Unassembled WGS sequence"/>
</dbReference>
<dbReference type="EMBL" id="CACRZD030000006">
    <property type="protein sequence ID" value="CAA6660906.1"/>
    <property type="molecule type" value="Genomic_DNA"/>
</dbReference>
<reference evidence="2 3" key="1">
    <citation type="submission" date="2019-12" db="EMBL/GenBank/DDBJ databases">
        <authorList>
            <person name="Scholz U."/>
            <person name="Mascher M."/>
            <person name="Fiebig A."/>
        </authorList>
    </citation>
    <scope>NUCLEOTIDE SEQUENCE</scope>
</reference>